<dbReference type="GO" id="GO:0046872">
    <property type="term" value="F:metal ion binding"/>
    <property type="evidence" value="ECO:0007669"/>
    <property type="project" value="UniProtKB-KW"/>
</dbReference>
<protein>
    <submittedName>
        <fullName evidence="9">Extracellular elastinolytic metalloproteinase</fullName>
    </submittedName>
</protein>
<feature type="compositionally biased region" description="Polar residues" evidence="6">
    <location>
        <begin position="86"/>
        <end position="105"/>
    </location>
</feature>
<feature type="region of interest" description="Disordered" evidence="6">
    <location>
        <begin position="84"/>
        <end position="159"/>
    </location>
</feature>
<dbReference type="Pfam" id="PF07504">
    <property type="entry name" value="FTP"/>
    <property type="match status" value="1"/>
</dbReference>
<feature type="compositionally biased region" description="Low complexity" evidence="6">
    <location>
        <begin position="133"/>
        <end position="159"/>
    </location>
</feature>
<organism evidence="10">
    <name type="scientific">Metarhizium acridum (strain CQMa 102)</name>
    <dbReference type="NCBI Taxonomy" id="655827"/>
    <lineage>
        <taxon>Eukaryota</taxon>
        <taxon>Fungi</taxon>
        <taxon>Dikarya</taxon>
        <taxon>Ascomycota</taxon>
        <taxon>Pezizomycotina</taxon>
        <taxon>Sordariomycetes</taxon>
        <taxon>Hypocreomycetidae</taxon>
        <taxon>Hypocreales</taxon>
        <taxon>Clavicipitaceae</taxon>
        <taxon>Metarhizium</taxon>
    </lineage>
</organism>
<evidence type="ECO:0000256" key="7">
    <source>
        <dbReference type="SAM" id="SignalP"/>
    </source>
</evidence>
<evidence type="ECO:0000313" key="10">
    <source>
        <dbReference type="Proteomes" id="UP000002499"/>
    </source>
</evidence>
<evidence type="ECO:0000256" key="4">
    <source>
        <dbReference type="ARBA" id="ARBA00022833"/>
    </source>
</evidence>
<dbReference type="OrthoDB" id="3227768at2759"/>
<evidence type="ECO:0000256" key="1">
    <source>
        <dbReference type="ARBA" id="ARBA00022670"/>
    </source>
</evidence>
<reference evidence="9 10" key="1">
    <citation type="journal article" date="2011" name="PLoS Genet.">
        <title>Genome sequencing and comparative transcriptomics of the model entomopathogenic fungi Metarhizium anisopliae and M. acridum.</title>
        <authorList>
            <person name="Gao Q."/>
            <person name="Jin K."/>
            <person name="Ying S.H."/>
            <person name="Zhang Y."/>
            <person name="Xiao G."/>
            <person name="Shang Y."/>
            <person name="Duan Z."/>
            <person name="Hu X."/>
            <person name="Xie X.Q."/>
            <person name="Zhou G."/>
            <person name="Peng G."/>
            <person name="Luo Z."/>
            <person name="Huang W."/>
            <person name="Wang B."/>
            <person name="Fang W."/>
            <person name="Wang S."/>
            <person name="Zhong Y."/>
            <person name="Ma L.J."/>
            <person name="St Leger R.J."/>
            <person name="Zhao G.P."/>
            <person name="Pei Y."/>
            <person name="Feng M.G."/>
            <person name="Xia Y."/>
            <person name="Wang C."/>
        </authorList>
    </citation>
    <scope>NUCLEOTIDE SEQUENCE [LARGE SCALE GENOMIC DNA]</scope>
    <source>
        <strain evidence="9 10">CQMa 102</strain>
    </source>
</reference>
<dbReference type="GO" id="GO:0008237">
    <property type="term" value="F:metallopeptidase activity"/>
    <property type="evidence" value="ECO:0007669"/>
    <property type="project" value="UniProtKB-KW"/>
</dbReference>
<dbReference type="Proteomes" id="UP000002499">
    <property type="component" value="Unassembled WGS sequence"/>
</dbReference>
<keyword evidence="2" id="KW-0479">Metal-binding</keyword>
<keyword evidence="7" id="KW-0732">Signal</keyword>
<accession>E9ED51</accession>
<dbReference type="HOGENOM" id="CLU_1661177_0_0_1"/>
<evidence type="ECO:0000259" key="8">
    <source>
        <dbReference type="Pfam" id="PF07504"/>
    </source>
</evidence>
<name>E9ED51_METAQ</name>
<dbReference type="AlphaFoldDB" id="E9ED51"/>
<dbReference type="GO" id="GO:0006508">
    <property type="term" value="P:proteolysis"/>
    <property type="evidence" value="ECO:0007669"/>
    <property type="project" value="UniProtKB-KW"/>
</dbReference>
<evidence type="ECO:0000256" key="2">
    <source>
        <dbReference type="ARBA" id="ARBA00022723"/>
    </source>
</evidence>
<dbReference type="InParanoid" id="E9ED51"/>
<dbReference type="EMBL" id="GL698555">
    <property type="protein sequence ID" value="EFY86134.1"/>
    <property type="molecule type" value="Genomic_DNA"/>
</dbReference>
<gene>
    <name evidence="9" type="ORF">MAC_07799</name>
</gene>
<proteinExistence type="predicted"/>
<evidence type="ECO:0000256" key="6">
    <source>
        <dbReference type="SAM" id="MobiDB-lite"/>
    </source>
</evidence>
<feature type="chain" id="PRO_5003239108" evidence="7">
    <location>
        <begin position="20"/>
        <end position="159"/>
    </location>
</feature>
<feature type="domain" description="FTP" evidence="8">
    <location>
        <begin position="32"/>
        <end position="68"/>
    </location>
</feature>
<keyword evidence="5" id="KW-0482">Metalloprotease</keyword>
<keyword evidence="1" id="KW-0645">Protease</keyword>
<feature type="signal peptide" evidence="7">
    <location>
        <begin position="1"/>
        <end position="19"/>
    </location>
</feature>
<keyword evidence="4" id="KW-0862">Zinc</keyword>
<keyword evidence="10" id="KW-1185">Reference proteome</keyword>
<sequence length="159" mass="17098">MVNSLLLAGLAVFASTTQSHPHILSSGVTGLYRVVDDHYVGSDGVAHVYFKQTLHRIDSDNGHLNVNTKLVYLCKKDGEPALTWLSDGQSNTTSRGNNAIAQDNPTGGDDYGKQPPTEQAQRRFCDPYDPSQSGPTATTTHPSHSFSSRPTSTTTCSTC</sequence>
<dbReference type="InterPro" id="IPR011096">
    <property type="entry name" value="FTP_domain"/>
</dbReference>
<keyword evidence="3" id="KW-0378">Hydrolase</keyword>
<evidence type="ECO:0000313" key="9">
    <source>
        <dbReference type="EMBL" id="EFY86134.1"/>
    </source>
</evidence>
<evidence type="ECO:0000256" key="5">
    <source>
        <dbReference type="ARBA" id="ARBA00023049"/>
    </source>
</evidence>
<evidence type="ECO:0000256" key="3">
    <source>
        <dbReference type="ARBA" id="ARBA00022801"/>
    </source>
</evidence>
<dbReference type="Gene3D" id="3.10.170.10">
    <property type="match status" value="1"/>
</dbReference>